<comment type="subcellular location">
    <subcellularLocation>
        <location evidence="2">Cytoplasm</location>
    </subcellularLocation>
    <subcellularLocation>
        <location evidence="1">Nucleus</location>
    </subcellularLocation>
</comment>
<sequence>MEAESNRRDEIHQLVKEYERICRNITVILNGVHSAQPGEIEAIARKALEKFSEVRQHIQSLAQIVPYQQYYRQLNLSSRYHDIWTRAVQTSNSLAAFAVYLLEERFITIEELQTLSGVPVNINNDLQEFHISVEEFLHSLINLTNELSRFAINSVTQGDYNRPIRISKFVKELHNGFQLLNLKNDQLRKRFDGIKYNIKRIEEVVYDVSLRKLNTSV</sequence>
<dbReference type="EMBL" id="CAJVPL010000033">
    <property type="protein sequence ID" value="CAG8436380.1"/>
    <property type="molecule type" value="Genomic_DNA"/>
</dbReference>
<dbReference type="GO" id="GO:0005737">
    <property type="term" value="C:cytoplasm"/>
    <property type="evidence" value="ECO:0007669"/>
    <property type="project" value="UniProtKB-SubCell"/>
</dbReference>
<dbReference type="OrthoDB" id="829at2759"/>
<evidence type="ECO:0000256" key="7">
    <source>
        <dbReference type="ARBA" id="ARBA00023242"/>
    </source>
</evidence>
<organism evidence="8 9">
    <name type="scientific">Ambispora gerdemannii</name>
    <dbReference type="NCBI Taxonomy" id="144530"/>
    <lineage>
        <taxon>Eukaryota</taxon>
        <taxon>Fungi</taxon>
        <taxon>Fungi incertae sedis</taxon>
        <taxon>Mucoromycota</taxon>
        <taxon>Glomeromycotina</taxon>
        <taxon>Glomeromycetes</taxon>
        <taxon>Archaeosporales</taxon>
        <taxon>Ambisporaceae</taxon>
        <taxon>Ambispora</taxon>
    </lineage>
</organism>
<dbReference type="InterPro" id="IPR033956">
    <property type="entry name" value="Translin"/>
</dbReference>
<evidence type="ECO:0000256" key="5">
    <source>
        <dbReference type="ARBA" id="ARBA00022884"/>
    </source>
</evidence>
<dbReference type="GO" id="GO:0003723">
    <property type="term" value="F:RNA binding"/>
    <property type="evidence" value="ECO:0007669"/>
    <property type="project" value="UniProtKB-KW"/>
</dbReference>
<dbReference type="Gene3D" id="1.20.58.190">
    <property type="entry name" value="Translin, domain 1"/>
    <property type="match status" value="1"/>
</dbReference>
<dbReference type="InterPro" id="IPR016069">
    <property type="entry name" value="Translin_C"/>
</dbReference>
<evidence type="ECO:0000256" key="1">
    <source>
        <dbReference type="ARBA" id="ARBA00004123"/>
    </source>
</evidence>
<dbReference type="FunFam" id="1.20.58.200:FF:000002">
    <property type="entry name" value="Putative translin"/>
    <property type="match status" value="1"/>
</dbReference>
<keyword evidence="4" id="KW-0963">Cytoplasm</keyword>
<dbReference type="GO" id="GO:0005634">
    <property type="term" value="C:nucleus"/>
    <property type="evidence" value="ECO:0007669"/>
    <property type="project" value="UniProtKB-SubCell"/>
</dbReference>
<gene>
    <name evidence="8" type="ORF">AGERDE_LOCUS650</name>
</gene>
<keyword evidence="5" id="KW-0694">RNA-binding</keyword>
<reference evidence="8" key="1">
    <citation type="submission" date="2021-06" db="EMBL/GenBank/DDBJ databases">
        <authorList>
            <person name="Kallberg Y."/>
            <person name="Tangrot J."/>
            <person name="Rosling A."/>
        </authorList>
    </citation>
    <scope>NUCLEOTIDE SEQUENCE</scope>
    <source>
        <strain evidence="8">MT106</strain>
    </source>
</reference>
<dbReference type="AlphaFoldDB" id="A0A9N8V6F8"/>
<dbReference type="Proteomes" id="UP000789831">
    <property type="component" value="Unassembled WGS sequence"/>
</dbReference>
<keyword evidence="7" id="KW-0539">Nucleus</keyword>
<dbReference type="SUPFAM" id="SSF74784">
    <property type="entry name" value="Translin"/>
    <property type="match status" value="1"/>
</dbReference>
<dbReference type="InterPro" id="IPR002848">
    <property type="entry name" value="Translin_fam"/>
</dbReference>
<evidence type="ECO:0000313" key="9">
    <source>
        <dbReference type="Proteomes" id="UP000789831"/>
    </source>
</evidence>
<dbReference type="Pfam" id="PF01997">
    <property type="entry name" value="Translin"/>
    <property type="match status" value="1"/>
</dbReference>
<name>A0A9N8V6F8_9GLOM</name>
<proteinExistence type="inferred from homology"/>
<evidence type="ECO:0000256" key="4">
    <source>
        <dbReference type="ARBA" id="ARBA00022490"/>
    </source>
</evidence>
<dbReference type="InterPro" id="IPR016068">
    <property type="entry name" value="Translin_N"/>
</dbReference>
<evidence type="ECO:0000256" key="3">
    <source>
        <dbReference type="ARBA" id="ARBA00005902"/>
    </source>
</evidence>
<comment type="similarity">
    <text evidence="3">Belongs to the translin family.</text>
</comment>
<dbReference type="GO" id="GO:0016070">
    <property type="term" value="P:RNA metabolic process"/>
    <property type="evidence" value="ECO:0007669"/>
    <property type="project" value="InterPro"/>
</dbReference>
<evidence type="ECO:0000313" key="8">
    <source>
        <dbReference type="EMBL" id="CAG8436380.1"/>
    </source>
</evidence>
<accession>A0A9N8V6F8</accession>
<keyword evidence="9" id="KW-1185">Reference proteome</keyword>
<evidence type="ECO:0000256" key="6">
    <source>
        <dbReference type="ARBA" id="ARBA00023125"/>
    </source>
</evidence>
<dbReference type="CDD" id="cd14819">
    <property type="entry name" value="Translin"/>
    <property type="match status" value="1"/>
</dbReference>
<dbReference type="InterPro" id="IPR036081">
    <property type="entry name" value="Translin_sf"/>
</dbReference>
<comment type="caution">
    <text evidence="8">The sequence shown here is derived from an EMBL/GenBank/DDBJ whole genome shotgun (WGS) entry which is preliminary data.</text>
</comment>
<protein>
    <submittedName>
        <fullName evidence="8">2702_t:CDS:1</fullName>
    </submittedName>
</protein>
<keyword evidence="6" id="KW-0238">DNA-binding</keyword>
<dbReference type="GO" id="GO:0043565">
    <property type="term" value="F:sequence-specific DNA binding"/>
    <property type="evidence" value="ECO:0007669"/>
    <property type="project" value="InterPro"/>
</dbReference>
<dbReference type="PANTHER" id="PTHR10741">
    <property type="entry name" value="TRANSLIN AND TRANSLIN ASSOCIATED PROTEIN X"/>
    <property type="match status" value="1"/>
</dbReference>
<dbReference type="GO" id="GO:0003697">
    <property type="term" value="F:single-stranded DNA binding"/>
    <property type="evidence" value="ECO:0007669"/>
    <property type="project" value="InterPro"/>
</dbReference>
<dbReference type="Gene3D" id="1.20.58.200">
    <property type="entry name" value="Translin, domain 2"/>
    <property type="match status" value="1"/>
</dbReference>
<evidence type="ECO:0000256" key="2">
    <source>
        <dbReference type="ARBA" id="ARBA00004496"/>
    </source>
</evidence>